<feature type="non-terminal residue" evidence="3">
    <location>
        <position position="1"/>
    </location>
</feature>
<comment type="caution">
    <text evidence="3">The sequence shown here is derived from an EMBL/GenBank/DDBJ whole genome shotgun (WGS) entry which is preliminary data.</text>
</comment>
<dbReference type="PANTHER" id="PTHR13871:SF96">
    <property type="entry name" value="THIOREDOXIN DOMAIN-CONTAINING PROTEIN"/>
    <property type="match status" value="1"/>
</dbReference>
<evidence type="ECO:0000313" key="4">
    <source>
        <dbReference type="Proteomes" id="UP000824469"/>
    </source>
</evidence>
<name>A0AA38FUU4_TAXCH</name>
<dbReference type="InterPro" id="IPR052259">
    <property type="entry name" value="Nucleoredoxin-like"/>
</dbReference>
<dbReference type="EMBL" id="JAHRHJ020000006">
    <property type="protein sequence ID" value="KAH9310493.1"/>
    <property type="molecule type" value="Genomic_DNA"/>
</dbReference>
<sequence length="272" mass="30450">MYGEMKVYRPDVARVGVGSQNHAAQAVSVERRTEIILVKCREEVIGFMQQLQGREVNLYQKISGLQRELSATAAAGRSQGTVGVDPDVLVARDHSRDQLLQNLAASHEELKKGGKEVVLVYVAANRDEEVIHTLKRCGQENQIDGRCDMECFESVLKILPTDWLAIPFEPSSASDVRAQLISSYRSGIFTLAFVGSEGKLHTKDGFKILDEWGVDAYPFTQERIQQLVHQSLHRASNQCLKSLLTTDTRDFLITPHGKEVADHTHGHRRSMQ</sequence>
<organism evidence="3 4">
    <name type="scientific">Taxus chinensis</name>
    <name type="common">Chinese yew</name>
    <name type="synonym">Taxus wallichiana var. chinensis</name>
    <dbReference type="NCBI Taxonomy" id="29808"/>
    <lineage>
        <taxon>Eukaryota</taxon>
        <taxon>Viridiplantae</taxon>
        <taxon>Streptophyta</taxon>
        <taxon>Embryophyta</taxon>
        <taxon>Tracheophyta</taxon>
        <taxon>Spermatophyta</taxon>
        <taxon>Pinopsida</taxon>
        <taxon>Pinidae</taxon>
        <taxon>Conifers II</taxon>
        <taxon>Cupressales</taxon>
        <taxon>Taxaceae</taxon>
        <taxon>Taxus</taxon>
    </lineage>
</organism>
<reference evidence="3 4" key="1">
    <citation type="journal article" date="2021" name="Nat. Plants">
        <title>The Taxus genome provides insights into paclitaxel biosynthesis.</title>
        <authorList>
            <person name="Xiong X."/>
            <person name="Gou J."/>
            <person name="Liao Q."/>
            <person name="Li Y."/>
            <person name="Zhou Q."/>
            <person name="Bi G."/>
            <person name="Li C."/>
            <person name="Du R."/>
            <person name="Wang X."/>
            <person name="Sun T."/>
            <person name="Guo L."/>
            <person name="Liang H."/>
            <person name="Lu P."/>
            <person name="Wu Y."/>
            <person name="Zhang Z."/>
            <person name="Ro D.K."/>
            <person name="Shang Y."/>
            <person name="Huang S."/>
            <person name="Yan J."/>
        </authorList>
    </citation>
    <scope>NUCLEOTIDE SEQUENCE [LARGE SCALE GENOMIC DNA]</scope>
    <source>
        <strain evidence="3">Ta-2019</strain>
    </source>
</reference>
<evidence type="ECO:0000313" key="3">
    <source>
        <dbReference type="EMBL" id="KAH9310493.1"/>
    </source>
</evidence>
<accession>A0AA38FUU4</accession>
<dbReference type="GO" id="GO:0016491">
    <property type="term" value="F:oxidoreductase activity"/>
    <property type="evidence" value="ECO:0007669"/>
    <property type="project" value="UniProtKB-KW"/>
</dbReference>
<keyword evidence="2" id="KW-0520">NAD</keyword>
<evidence type="ECO:0000256" key="1">
    <source>
        <dbReference type="ARBA" id="ARBA00023002"/>
    </source>
</evidence>
<evidence type="ECO:0000256" key="2">
    <source>
        <dbReference type="ARBA" id="ARBA00023027"/>
    </source>
</evidence>
<keyword evidence="1" id="KW-0560">Oxidoreductase</keyword>
<dbReference type="Proteomes" id="UP000824469">
    <property type="component" value="Unassembled WGS sequence"/>
</dbReference>
<keyword evidence="4" id="KW-1185">Reference proteome</keyword>
<gene>
    <name evidence="3" type="ORF">KI387_025528</name>
</gene>
<proteinExistence type="predicted"/>
<dbReference type="PANTHER" id="PTHR13871">
    <property type="entry name" value="THIOREDOXIN"/>
    <property type="match status" value="1"/>
</dbReference>
<protein>
    <submittedName>
        <fullName evidence="3">Uncharacterized protein</fullName>
    </submittedName>
</protein>
<dbReference type="AlphaFoldDB" id="A0AA38FUU4"/>